<dbReference type="AlphaFoldDB" id="A0A8S3VY19"/>
<dbReference type="OrthoDB" id="6616542at2759"/>
<organism evidence="1 2">
    <name type="scientific">Parnassius apollo</name>
    <name type="common">Apollo butterfly</name>
    <name type="synonym">Papilio apollo</name>
    <dbReference type="NCBI Taxonomy" id="110799"/>
    <lineage>
        <taxon>Eukaryota</taxon>
        <taxon>Metazoa</taxon>
        <taxon>Ecdysozoa</taxon>
        <taxon>Arthropoda</taxon>
        <taxon>Hexapoda</taxon>
        <taxon>Insecta</taxon>
        <taxon>Pterygota</taxon>
        <taxon>Neoptera</taxon>
        <taxon>Endopterygota</taxon>
        <taxon>Lepidoptera</taxon>
        <taxon>Glossata</taxon>
        <taxon>Ditrysia</taxon>
        <taxon>Papilionoidea</taxon>
        <taxon>Papilionidae</taxon>
        <taxon>Parnassiinae</taxon>
        <taxon>Parnassini</taxon>
        <taxon>Parnassius</taxon>
        <taxon>Parnassius</taxon>
    </lineage>
</organism>
<evidence type="ECO:0000313" key="1">
    <source>
        <dbReference type="EMBL" id="CAG4929686.1"/>
    </source>
</evidence>
<gene>
    <name evidence="1" type="ORF">PAPOLLO_LOCUS61</name>
</gene>
<accession>A0A8S3VY19</accession>
<dbReference type="EMBL" id="CAJQZP010000001">
    <property type="protein sequence ID" value="CAG4929686.1"/>
    <property type="molecule type" value="Genomic_DNA"/>
</dbReference>
<keyword evidence="2" id="KW-1185">Reference proteome</keyword>
<protein>
    <submittedName>
        <fullName evidence="1">(apollo) hypothetical protein</fullName>
    </submittedName>
</protein>
<proteinExistence type="predicted"/>
<comment type="caution">
    <text evidence="1">The sequence shown here is derived from an EMBL/GenBank/DDBJ whole genome shotgun (WGS) entry which is preliminary data.</text>
</comment>
<name>A0A8S3VY19_PARAO</name>
<dbReference type="Proteomes" id="UP000691718">
    <property type="component" value="Unassembled WGS sequence"/>
</dbReference>
<sequence length="238" mass="25113">MIARKLCKAPDSVAERNRGGGPNGVLFFTINKMISTLNLLLVFGVGSLAAPADDPVRIDLPVYEQPQGSSYIQLAEPLEKENHPEPKINKDNSIAHNSVSGQLHTSSLLDNKLASATPPIGSVNYGGGLFSAPVTTLEGALLETEGLGSKILSVKENIHGIVAGLFQPKPIVDTIKEEEKYGNSGDKFYSAGRAIVSGAEGVSNIFNSVLEIPGTIIKKITRAATEKLNNLGGKLIGL</sequence>
<reference evidence="1" key="1">
    <citation type="submission" date="2021-04" db="EMBL/GenBank/DDBJ databases">
        <authorList>
            <person name="Tunstrom K."/>
        </authorList>
    </citation>
    <scope>NUCLEOTIDE SEQUENCE</scope>
</reference>
<evidence type="ECO:0000313" key="2">
    <source>
        <dbReference type="Proteomes" id="UP000691718"/>
    </source>
</evidence>